<dbReference type="AlphaFoldDB" id="A0A4Z2EA22"/>
<sequence>MGDGLMQLRQLWRQGSEVRGAREHGLGPAHMFSMQENPGVDVVGGGRGQTPTWAWPDLPRLVLIPADPQQSVQRQAVHQRVYIISAMRDIFWGRNR</sequence>
<evidence type="ECO:0000256" key="1">
    <source>
        <dbReference type="SAM" id="MobiDB-lite"/>
    </source>
</evidence>
<feature type="region of interest" description="Disordered" evidence="1">
    <location>
        <begin position="27"/>
        <end position="48"/>
    </location>
</feature>
<evidence type="ECO:0000313" key="3">
    <source>
        <dbReference type="Proteomes" id="UP000314294"/>
    </source>
</evidence>
<dbReference type="EMBL" id="SRLO01011922">
    <property type="protein sequence ID" value="TNN25678.1"/>
    <property type="molecule type" value="Genomic_DNA"/>
</dbReference>
<accession>A0A4Z2EA22</accession>
<proteinExistence type="predicted"/>
<organism evidence="2 3">
    <name type="scientific">Liparis tanakae</name>
    <name type="common">Tanaka's snailfish</name>
    <dbReference type="NCBI Taxonomy" id="230148"/>
    <lineage>
        <taxon>Eukaryota</taxon>
        <taxon>Metazoa</taxon>
        <taxon>Chordata</taxon>
        <taxon>Craniata</taxon>
        <taxon>Vertebrata</taxon>
        <taxon>Euteleostomi</taxon>
        <taxon>Actinopterygii</taxon>
        <taxon>Neopterygii</taxon>
        <taxon>Teleostei</taxon>
        <taxon>Neoteleostei</taxon>
        <taxon>Acanthomorphata</taxon>
        <taxon>Eupercaria</taxon>
        <taxon>Perciformes</taxon>
        <taxon>Cottioidei</taxon>
        <taxon>Cottales</taxon>
        <taxon>Liparidae</taxon>
        <taxon>Liparis</taxon>
    </lineage>
</organism>
<protein>
    <submittedName>
        <fullName evidence="2">Uncharacterized protein</fullName>
    </submittedName>
</protein>
<keyword evidence="3" id="KW-1185">Reference proteome</keyword>
<evidence type="ECO:0000313" key="2">
    <source>
        <dbReference type="EMBL" id="TNN25678.1"/>
    </source>
</evidence>
<comment type="caution">
    <text evidence="2">The sequence shown here is derived from an EMBL/GenBank/DDBJ whole genome shotgun (WGS) entry which is preliminary data.</text>
</comment>
<dbReference type="Proteomes" id="UP000314294">
    <property type="component" value="Unassembled WGS sequence"/>
</dbReference>
<gene>
    <name evidence="2" type="ORF">EYF80_064191</name>
</gene>
<name>A0A4Z2EA22_9TELE</name>
<reference evidence="2 3" key="1">
    <citation type="submission" date="2019-03" db="EMBL/GenBank/DDBJ databases">
        <title>First draft genome of Liparis tanakae, snailfish: a comprehensive survey of snailfish specific genes.</title>
        <authorList>
            <person name="Kim W."/>
            <person name="Song I."/>
            <person name="Jeong J.-H."/>
            <person name="Kim D."/>
            <person name="Kim S."/>
            <person name="Ryu S."/>
            <person name="Song J.Y."/>
            <person name="Lee S.K."/>
        </authorList>
    </citation>
    <scope>NUCLEOTIDE SEQUENCE [LARGE SCALE GENOMIC DNA]</scope>
    <source>
        <tissue evidence="2">Muscle</tissue>
    </source>
</reference>